<sequence length="418" mass="49273">MIDILLNLFSKITFGDLLQFIKYILPILLSIWAVFYIRRSSFYYIERSNIKLYDDVIKKINGISIKYKNSNINENLILFNGTIIFKGHNDVKSDDIDKQLTIYSKDIKAVWKHFEITKTSVDFQPKFIIDKNKIIIEKSLLKSNDFISFAGLLDSKNTKLTVGHRIYNIIPSSINFKENDLSLYKLAASFLTLFFIFIAAVSAYSKYKFAKEIEETKFEIKPVANKIKISKKDSILYRSFDFKTEFYIENNRVQIDTLAKQFGLKLKNKTDKIEKANEREFNSLTEIYRKDRSDKNEIILLKKFIDNFSFTFKKIDNPYTKVKEEADKKLIKLISDNKLENKKFYKLNDSLGIKYFDKNLPASEIIKTKENSADQQGYLDIAFSIIEYVFTLFLLIISSILWYKYIRLLKLKKRYSNI</sequence>
<organism evidence="2 3">
    <name type="scientific">Kaistella jeonii</name>
    <dbReference type="NCBI Taxonomy" id="266749"/>
    <lineage>
        <taxon>Bacteria</taxon>
        <taxon>Pseudomonadati</taxon>
        <taxon>Bacteroidota</taxon>
        <taxon>Flavobacteriia</taxon>
        <taxon>Flavobacteriales</taxon>
        <taxon>Weeksellaceae</taxon>
        <taxon>Chryseobacterium group</taxon>
        <taxon>Kaistella</taxon>
    </lineage>
</organism>
<feature type="transmembrane region" description="Helical" evidence="1">
    <location>
        <begin position="183"/>
        <end position="204"/>
    </location>
</feature>
<feature type="transmembrane region" description="Helical" evidence="1">
    <location>
        <begin position="20"/>
        <end position="37"/>
    </location>
</feature>
<reference evidence="2 3" key="1">
    <citation type="submission" date="2014-10" db="EMBL/GenBank/DDBJ databases">
        <title>Kaistella jeonii genome.</title>
        <authorList>
            <person name="Clayton J.T."/>
            <person name="Newman J.D."/>
        </authorList>
    </citation>
    <scope>NUCLEOTIDE SEQUENCE [LARGE SCALE GENOMIC DNA]</scope>
    <source>
        <strain evidence="2 3">DSM 17048</strain>
    </source>
</reference>
<gene>
    <name evidence="2" type="ORF">OA86_06125</name>
</gene>
<dbReference type="EMBL" id="JSYL01000002">
    <property type="protein sequence ID" value="KIA90160.1"/>
    <property type="molecule type" value="Genomic_DNA"/>
</dbReference>
<accession>A0A0C1D8I6</accession>
<dbReference type="OrthoDB" id="9844117at2"/>
<keyword evidence="3" id="KW-1185">Reference proteome</keyword>
<comment type="caution">
    <text evidence="2">The sequence shown here is derived from an EMBL/GenBank/DDBJ whole genome shotgun (WGS) entry which is preliminary data.</text>
</comment>
<proteinExistence type="predicted"/>
<evidence type="ECO:0000313" key="2">
    <source>
        <dbReference type="EMBL" id="KIA90160.1"/>
    </source>
</evidence>
<evidence type="ECO:0000313" key="3">
    <source>
        <dbReference type="Proteomes" id="UP000031473"/>
    </source>
</evidence>
<dbReference type="AlphaFoldDB" id="A0A0C1D8I6"/>
<protein>
    <submittedName>
        <fullName evidence="2">Uncharacterized protein</fullName>
    </submittedName>
</protein>
<keyword evidence="1" id="KW-0472">Membrane</keyword>
<keyword evidence="1" id="KW-1133">Transmembrane helix</keyword>
<feature type="transmembrane region" description="Helical" evidence="1">
    <location>
        <begin position="381"/>
        <end position="403"/>
    </location>
</feature>
<keyword evidence="1" id="KW-0812">Transmembrane</keyword>
<dbReference type="STRING" id="266749.SAMN05421876_10257"/>
<dbReference type="Proteomes" id="UP000031473">
    <property type="component" value="Unassembled WGS sequence"/>
</dbReference>
<name>A0A0C1D8I6_9FLAO</name>
<dbReference type="RefSeq" id="WP_039350241.1">
    <property type="nucleotide sequence ID" value="NZ_FOLA01000002.1"/>
</dbReference>
<evidence type="ECO:0000256" key="1">
    <source>
        <dbReference type="SAM" id="Phobius"/>
    </source>
</evidence>